<protein>
    <submittedName>
        <fullName evidence="1">Putative ac9 transposase</fullName>
    </submittedName>
</protein>
<accession>A0A4D5RET8</accession>
<dbReference type="InterPro" id="IPR012337">
    <property type="entry name" value="RNaseH-like_sf"/>
</dbReference>
<organism evidence="1">
    <name type="scientific">Ixodes scapularis</name>
    <name type="common">Black-legged tick</name>
    <name type="synonym">Deer tick</name>
    <dbReference type="NCBI Taxonomy" id="6945"/>
    <lineage>
        <taxon>Eukaryota</taxon>
        <taxon>Metazoa</taxon>
        <taxon>Ecdysozoa</taxon>
        <taxon>Arthropoda</taxon>
        <taxon>Chelicerata</taxon>
        <taxon>Arachnida</taxon>
        <taxon>Acari</taxon>
        <taxon>Parasitiformes</taxon>
        <taxon>Ixodida</taxon>
        <taxon>Ixodoidea</taxon>
        <taxon>Ixodidae</taxon>
        <taxon>Ixodinae</taxon>
        <taxon>Ixodes</taxon>
    </lineage>
</organism>
<reference evidence="1" key="1">
    <citation type="submission" date="2019-04" db="EMBL/GenBank/DDBJ databases">
        <title>An insight into the mialome of Ixodes scapularis.</title>
        <authorList>
            <person name="Ribeiro J.M."/>
            <person name="Mather T.N."/>
            <person name="Karim S."/>
        </authorList>
    </citation>
    <scope>NUCLEOTIDE SEQUENCE</scope>
</reference>
<dbReference type="SUPFAM" id="SSF53098">
    <property type="entry name" value="Ribonuclease H-like"/>
    <property type="match status" value="1"/>
</dbReference>
<proteinExistence type="predicted"/>
<dbReference type="AlphaFoldDB" id="A0A4D5RET8"/>
<name>A0A4D5RET8_IXOSC</name>
<dbReference type="EMBL" id="GHJT01001624">
    <property type="protein sequence ID" value="MOY35595.1"/>
    <property type="molecule type" value="Transcribed_RNA"/>
</dbReference>
<sequence length="197" mass="21760">MFMGYLLPTITVLQQRLSHLLQAGLAFSAPLVNALLDGIQNRFGPLINDRELLLAAIALPRFKVGWVLGEAKRQELAQLLTDELNRPCYGGSPTGGQEPPADCGGSPVDDFFAFSAPRSTRDSGEVSRYLSSPDSSTEMLKEYPRLQKVFIRFNTALPSSAPVERVFSVAADILTRKRGKMSDCNFERQLLLKLNKT</sequence>
<evidence type="ECO:0000313" key="1">
    <source>
        <dbReference type="EMBL" id="MOY35595.1"/>
    </source>
</evidence>
<dbReference type="VEuPathDB" id="VectorBase:ISCP_019814"/>
<dbReference type="OrthoDB" id="10057873at2759"/>